<protein>
    <submittedName>
        <fullName evidence="2">Uncharacterized membrane protein YebE (DUF533 family)</fullName>
    </submittedName>
</protein>
<dbReference type="InterPro" id="IPR029024">
    <property type="entry name" value="TerB-like"/>
</dbReference>
<reference evidence="2 3" key="1">
    <citation type="submission" date="2019-03" db="EMBL/GenBank/DDBJ databases">
        <title>Genomic Encyclopedia of Type Strains, Phase IV (KMG-IV): sequencing the most valuable type-strain genomes for metagenomic binning, comparative biology and taxonomic classification.</title>
        <authorList>
            <person name="Goeker M."/>
        </authorList>
    </citation>
    <scope>NUCLEOTIDE SEQUENCE [LARGE SCALE GENOMIC DNA]</scope>
    <source>
        <strain evidence="2 3">DSM 19345</strain>
    </source>
</reference>
<dbReference type="Proteomes" id="UP000295678">
    <property type="component" value="Unassembled WGS sequence"/>
</dbReference>
<dbReference type="Gene3D" id="1.10.3680.10">
    <property type="entry name" value="TerB-like"/>
    <property type="match status" value="1"/>
</dbReference>
<proteinExistence type="predicted"/>
<evidence type="ECO:0000313" key="3">
    <source>
        <dbReference type="Proteomes" id="UP000295678"/>
    </source>
</evidence>
<dbReference type="SUPFAM" id="SSF158682">
    <property type="entry name" value="TerB-like"/>
    <property type="match status" value="1"/>
</dbReference>
<keyword evidence="3" id="KW-1185">Reference proteome</keyword>
<dbReference type="RefSeq" id="WP_132806954.1">
    <property type="nucleotide sequence ID" value="NZ_SMAK01000007.1"/>
</dbReference>
<sequence length="254" mass="25784">MLDTRRLLETLTQLQTGGQGEPPATTGAKGTDVLTGAQQALGGLTGALGKGLGGSGLAGGALAGGITALLLGTKAGRKLGSTAIKVGGLALLGGLAYKAYSDWQAGRTGVPAQQQQPPAPLPPPESSGFAVPATPEGQNVLARAVIRAMIAAARADGRIDAEETRKVEQALAQAGLADGARTFLIEALGQPDDLDDIARQATTPELAAEMWLAARLTIDPDTAEEAAFLRTFAERLRLAPDLVAHLEATAAAAR</sequence>
<name>A0A4V2UYY7_9HYPH</name>
<dbReference type="EMBL" id="SMAK01000007">
    <property type="protein sequence ID" value="TCT09238.1"/>
    <property type="molecule type" value="Genomic_DNA"/>
</dbReference>
<evidence type="ECO:0000256" key="1">
    <source>
        <dbReference type="SAM" id="MobiDB-lite"/>
    </source>
</evidence>
<evidence type="ECO:0000313" key="2">
    <source>
        <dbReference type="EMBL" id="TCT09238.1"/>
    </source>
</evidence>
<gene>
    <name evidence="2" type="ORF">EDC22_10784</name>
</gene>
<dbReference type="InterPro" id="IPR007486">
    <property type="entry name" value="YebE"/>
</dbReference>
<dbReference type="AlphaFoldDB" id="A0A4V2UYY7"/>
<organism evidence="2 3">
    <name type="scientific">Tepidamorphus gemmatus</name>
    <dbReference type="NCBI Taxonomy" id="747076"/>
    <lineage>
        <taxon>Bacteria</taxon>
        <taxon>Pseudomonadati</taxon>
        <taxon>Pseudomonadota</taxon>
        <taxon>Alphaproteobacteria</taxon>
        <taxon>Hyphomicrobiales</taxon>
        <taxon>Tepidamorphaceae</taxon>
        <taxon>Tepidamorphus</taxon>
    </lineage>
</organism>
<comment type="caution">
    <text evidence="2">The sequence shown here is derived from an EMBL/GenBank/DDBJ whole genome shotgun (WGS) entry which is preliminary data.</text>
</comment>
<dbReference type="Pfam" id="PF04391">
    <property type="entry name" value="DUF533"/>
    <property type="match status" value="1"/>
</dbReference>
<accession>A0A4V2UYY7</accession>
<dbReference type="CDD" id="cd07178">
    <property type="entry name" value="terB_like_YebE"/>
    <property type="match status" value="1"/>
</dbReference>
<dbReference type="OrthoDB" id="5459344at2"/>
<feature type="region of interest" description="Disordered" evidence="1">
    <location>
        <begin position="108"/>
        <end position="133"/>
    </location>
</feature>